<dbReference type="Pfam" id="PF10590">
    <property type="entry name" value="PNP_phzG_C"/>
    <property type="match status" value="1"/>
</dbReference>
<keyword evidence="2" id="KW-0285">Flavoprotein</keyword>
<evidence type="ECO:0000259" key="7">
    <source>
        <dbReference type="Pfam" id="PF01243"/>
    </source>
</evidence>
<feature type="domain" description="Pyridoxamine 5'-phosphate oxidase N-terminal" evidence="7">
    <location>
        <begin position="16"/>
        <end position="142"/>
    </location>
</feature>
<dbReference type="Proteomes" id="UP000075320">
    <property type="component" value="Unassembled WGS sequence"/>
</dbReference>
<comment type="cofactor">
    <cofactor evidence="6">
        <name>FMN</name>
        <dbReference type="ChEBI" id="CHEBI:58210"/>
    </cofactor>
    <text evidence="6">Binds 1 FMN per subunit.</text>
</comment>
<dbReference type="InterPro" id="IPR011576">
    <property type="entry name" value="Pyridox_Oxase_N"/>
</dbReference>
<keyword evidence="10" id="KW-1185">Reference proteome</keyword>
<gene>
    <name evidence="9" type="ORF">AZI86_00020</name>
</gene>
<dbReference type="InterPro" id="IPR019740">
    <property type="entry name" value="Pyridox_Oxase_CS"/>
</dbReference>
<dbReference type="Pfam" id="PF01243">
    <property type="entry name" value="PNPOx_N"/>
    <property type="match status" value="1"/>
</dbReference>
<feature type="binding site" evidence="6">
    <location>
        <begin position="44"/>
        <end position="49"/>
    </location>
    <ligand>
        <name>FMN</name>
        <dbReference type="ChEBI" id="CHEBI:58210"/>
    </ligand>
</feature>
<organism evidence="9 10">
    <name type="scientific">Bdellovibrio bacteriovorus</name>
    <dbReference type="NCBI Taxonomy" id="959"/>
    <lineage>
        <taxon>Bacteria</taxon>
        <taxon>Pseudomonadati</taxon>
        <taxon>Bdellovibrionota</taxon>
        <taxon>Bdellovibrionia</taxon>
        <taxon>Bdellovibrionales</taxon>
        <taxon>Pseudobdellovibrionaceae</taxon>
        <taxon>Bdellovibrio</taxon>
    </lineage>
</organism>
<feature type="binding site" evidence="6">
    <location>
        <position position="88"/>
    </location>
    <ligand>
        <name>FMN</name>
        <dbReference type="ChEBI" id="CHEBI:58210"/>
    </ligand>
</feature>
<dbReference type="InterPro" id="IPR019576">
    <property type="entry name" value="Pyridoxamine_oxidase_dimer_C"/>
</dbReference>
<dbReference type="AlphaFoldDB" id="A0A150WM21"/>
<feature type="binding site" evidence="6">
    <location>
        <position position="66"/>
    </location>
    <ligand>
        <name>FMN</name>
        <dbReference type="ChEBI" id="CHEBI:58210"/>
    </ligand>
</feature>
<keyword evidence="4" id="KW-0560">Oxidoreductase</keyword>
<evidence type="ECO:0000256" key="2">
    <source>
        <dbReference type="ARBA" id="ARBA00022630"/>
    </source>
</evidence>
<proteinExistence type="inferred from homology"/>
<evidence type="ECO:0000313" key="10">
    <source>
        <dbReference type="Proteomes" id="UP000075320"/>
    </source>
</evidence>
<dbReference type="GO" id="GO:0004733">
    <property type="term" value="F:pyridoxamine phosphate oxidase activity"/>
    <property type="evidence" value="ECO:0007669"/>
    <property type="project" value="UniProtKB-UniRule"/>
</dbReference>
<feature type="binding site" evidence="6">
    <location>
        <position position="178"/>
    </location>
    <ligand>
        <name>FMN</name>
        <dbReference type="ChEBI" id="CHEBI:58210"/>
    </ligand>
</feature>
<evidence type="ECO:0000256" key="5">
    <source>
        <dbReference type="NCBIfam" id="TIGR00558"/>
    </source>
</evidence>
<dbReference type="PROSITE" id="PS01064">
    <property type="entry name" value="PYRIDOX_OXIDASE"/>
    <property type="match status" value="1"/>
</dbReference>
<dbReference type="RefSeq" id="WP_061833046.1">
    <property type="nucleotide sequence ID" value="NZ_LUKE01000001.1"/>
</dbReference>
<feature type="binding site" evidence="6">
    <location>
        <begin position="123"/>
        <end position="124"/>
    </location>
    <ligand>
        <name>FMN</name>
        <dbReference type="ChEBI" id="CHEBI:58210"/>
    </ligand>
</feature>
<comment type="caution">
    <text evidence="9">The sequence shown here is derived from an EMBL/GenBank/DDBJ whole genome shotgun (WGS) entry which is preliminary data.</text>
</comment>
<dbReference type="PIRSF" id="PIRSF000190">
    <property type="entry name" value="Pyd_amn-ph_oxd"/>
    <property type="match status" value="1"/>
</dbReference>
<evidence type="ECO:0000256" key="3">
    <source>
        <dbReference type="ARBA" id="ARBA00022643"/>
    </source>
</evidence>
<dbReference type="GO" id="GO:0008615">
    <property type="term" value="P:pyridoxine biosynthetic process"/>
    <property type="evidence" value="ECO:0007669"/>
    <property type="project" value="UniProtKB-UniRule"/>
</dbReference>
<reference evidence="9 10" key="1">
    <citation type="submission" date="2016-03" db="EMBL/GenBank/DDBJ databases">
        <authorList>
            <person name="Ploux O."/>
        </authorList>
    </citation>
    <scope>NUCLEOTIDE SEQUENCE [LARGE SCALE GENOMIC DNA]</scope>
    <source>
        <strain evidence="9 10">R0</strain>
    </source>
</reference>
<dbReference type="GO" id="GO:0010181">
    <property type="term" value="F:FMN binding"/>
    <property type="evidence" value="ECO:0007669"/>
    <property type="project" value="UniProtKB-UniRule"/>
</dbReference>
<dbReference type="InterPro" id="IPR000659">
    <property type="entry name" value="Pyridox_Oxase"/>
</dbReference>
<dbReference type="PANTHER" id="PTHR10851">
    <property type="entry name" value="PYRIDOXINE-5-PHOSPHATE OXIDASE"/>
    <property type="match status" value="1"/>
</dbReference>
<dbReference type="OrthoDB" id="5292100at2"/>
<evidence type="ECO:0000256" key="6">
    <source>
        <dbReference type="PIRSR" id="PIRSR000190-2"/>
    </source>
</evidence>
<accession>A0A150WM21</accession>
<evidence type="ECO:0000313" key="9">
    <source>
        <dbReference type="EMBL" id="KYG65502.1"/>
    </source>
</evidence>
<feature type="domain" description="Pyridoxine 5'-phosphate oxidase dimerisation C-terminal" evidence="8">
    <location>
        <begin position="155"/>
        <end position="195"/>
    </location>
</feature>
<keyword evidence="3 6" id="KW-0288">FMN</keyword>
<dbReference type="Gene3D" id="2.30.110.10">
    <property type="entry name" value="Electron Transport, Fmn-binding Protein, Chain A"/>
    <property type="match status" value="1"/>
</dbReference>
<dbReference type="NCBIfam" id="NF004231">
    <property type="entry name" value="PRK05679.1"/>
    <property type="match status" value="1"/>
</dbReference>
<dbReference type="EMBL" id="LUKE01000001">
    <property type="protein sequence ID" value="KYG65502.1"/>
    <property type="molecule type" value="Genomic_DNA"/>
</dbReference>
<sequence length="195" mass="22801">MFDTSIDPFVQFDRLLKEAIAKQVPEANAMSLATVDEKGTPSVRIVYLKEVSQEGFVFYGNYESHKGKDIDANPQVCLNFHWPVLWHQIRITGKASKISAEESDKYFATRARLSQLGAWASKQSSEIPDQEWLSRRVQEYEKQFEGQPVPRPQNWGGWRVIPEEIEFWFGLNGRLHERYIYKREGKSWKTFQRSP</sequence>
<dbReference type="PANTHER" id="PTHR10851:SF0">
    <property type="entry name" value="PYRIDOXINE-5'-PHOSPHATE OXIDASE"/>
    <property type="match status" value="1"/>
</dbReference>
<dbReference type="UniPathway" id="UPA01068">
    <property type="reaction ID" value="UER00304"/>
</dbReference>
<evidence type="ECO:0000256" key="1">
    <source>
        <dbReference type="ARBA" id="ARBA00007301"/>
    </source>
</evidence>
<dbReference type="SUPFAM" id="SSF50475">
    <property type="entry name" value="FMN-binding split barrel"/>
    <property type="match status" value="1"/>
</dbReference>
<evidence type="ECO:0000256" key="4">
    <source>
        <dbReference type="ARBA" id="ARBA00023002"/>
    </source>
</evidence>
<evidence type="ECO:0000259" key="8">
    <source>
        <dbReference type="Pfam" id="PF10590"/>
    </source>
</evidence>
<dbReference type="HAMAP" id="MF_01629">
    <property type="entry name" value="PdxH"/>
    <property type="match status" value="1"/>
</dbReference>
<feature type="binding site" evidence="6">
    <location>
        <position position="168"/>
    </location>
    <ligand>
        <name>FMN</name>
        <dbReference type="ChEBI" id="CHEBI:58210"/>
    </ligand>
</feature>
<name>A0A150WM21_BDEBC</name>
<dbReference type="NCBIfam" id="TIGR00558">
    <property type="entry name" value="pdxH"/>
    <property type="match status" value="1"/>
</dbReference>
<dbReference type="EC" id="1.4.3.5" evidence="5"/>
<dbReference type="InterPro" id="IPR012349">
    <property type="entry name" value="Split_barrel_FMN-bd"/>
</dbReference>
<protein>
    <recommendedName>
        <fullName evidence="5">Pyridoxamine 5'-phosphate oxidase</fullName>
        <ecNumber evidence="5">1.4.3.5</ecNumber>
    </recommendedName>
</protein>
<comment type="similarity">
    <text evidence="1">Belongs to the pyridoxamine 5'-phosphate oxidase family.</text>
</comment>